<keyword evidence="1" id="KW-0175">Coiled coil</keyword>
<accession>A0AAD6S469</accession>
<protein>
    <submittedName>
        <fullName evidence="3">Uncharacterized protein</fullName>
    </submittedName>
</protein>
<evidence type="ECO:0000313" key="4">
    <source>
        <dbReference type="Proteomes" id="UP001218188"/>
    </source>
</evidence>
<name>A0AAD6S469_9AGAR</name>
<organism evidence="3 4">
    <name type="scientific">Mycena alexandri</name>
    <dbReference type="NCBI Taxonomy" id="1745969"/>
    <lineage>
        <taxon>Eukaryota</taxon>
        <taxon>Fungi</taxon>
        <taxon>Dikarya</taxon>
        <taxon>Basidiomycota</taxon>
        <taxon>Agaricomycotina</taxon>
        <taxon>Agaricomycetes</taxon>
        <taxon>Agaricomycetidae</taxon>
        <taxon>Agaricales</taxon>
        <taxon>Marasmiineae</taxon>
        <taxon>Mycenaceae</taxon>
        <taxon>Mycena</taxon>
    </lineage>
</organism>
<keyword evidence="4" id="KW-1185">Reference proteome</keyword>
<dbReference type="Proteomes" id="UP001218188">
    <property type="component" value="Unassembled WGS sequence"/>
</dbReference>
<proteinExistence type="predicted"/>
<dbReference type="EMBL" id="JARJCM010000288">
    <property type="protein sequence ID" value="KAJ7019615.1"/>
    <property type="molecule type" value="Genomic_DNA"/>
</dbReference>
<feature type="coiled-coil region" evidence="1">
    <location>
        <begin position="107"/>
        <end position="134"/>
    </location>
</feature>
<sequence length="138" mass="15348">MDPNTNPNLLFDASGQPYHPSDQPYQQYDPSAQPYDNSGQPYELYDPTAYNNSGQTYNPAVQHYGDGGQLYDAGAQVYHDTTSQDAARQEGWVDPAQIQPGPTQIDVAALLAAHNELNEKLNRMNLQYNDTVNNTVQQ</sequence>
<feature type="region of interest" description="Disordered" evidence="2">
    <location>
        <begin position="1"/>
        <end position="56"/>
    </location>
</feature>
<feature type="compositionally biased region" description="Polar residues" evidence="2">
    <location>
        <begin position="23"/>
        <end position="40"/>
    </location>
</feature>
<dbReference type="AlphaFoldDB" id="A0AAD6S469"/>
<evidence type="ECO:0000256" key="1">
    <source>
        <dbReference type="SAM" id="Coils"/>
    </source>
</evidence>
<reference evidence="3" key="1">
    <citation type="submission" date="2023-03" db="EMBL/GenBank/DDBJ databases">
        <title>Massive genome expansion in bonnet fungi (Mycena s.s.) driven by repeated elements and novel gene families across ecological guilds.</title>
        <authorList>
            <consortium name="Lawrence Berkeley National Laboratory"/>
            <person name="Harder C.B."/>
            <person name="Miyauchi S."/>
            <person name="Viragh M."/>
            <person name="Kuo A."/>
            <person name="Thoen E."/>
            <person name="Andreopoulos B."/>
            <person name="Lu D."/>
            <person name="Skrede I."/>
            <person name="Drula E."/>
            <person name="Henrissat B."/>
            <person name="Morin E."/>
            <person name="Kohler A."/>
            <person name="Barry K."/>
            <person name="LaButti K."/>
            <person name="Morin E."/>
            <person name="Salamov A."/>
            <person name="Lipzen A."/>
            <person name="Mereny Z."/>
            <person name="Hegedus B."/>
            <person name="Baldrian P."/>
            <person name="Stursova M."/>
            <person name="Weitz H."/>
            <person name="Taylor A."/>
            <person name="Grigoriev I.V."/>
            <person name="Nagy L.G."/>
            <person name="Martin F."/>
            <person name="Kauserud H."/>
        </authorList>
    </citation>
    <scope>NUCLEOTIDE SEQUENCE</scope>
    <source>
        <strain evidence="3">CBHHK200</strain>
    </source>
</reference>
<comment type="caution">
    <text evidence="3">The sequence shown here is derived from an EMBL/GenBank/DDBJ whole genome shotgun (WGS) entry which is preliminary data.</text>
</comment>
<evidence type="ECO:0000256" key="2">
    <source>
        <dbReference type="SAM" id="MobiDB-lite"/>
    </source>
</evidence>
<gene>
    <name evidence="3" type="ORF">C8F04DRAFT_1197533</name>
</gene>
<evidence type="ECO:0000313" key="3">
    <source>
        <dbReference type="EMBL" id="KAJ7019615.1"/>
    </source>
</evidence>